<dbReference type="GO" id="GO:0045335">
    <property type="term" value="C:phagocytic vesicle"/>
    <property type="evidence" value="ECO:0007669"/>
    <property type="project" value="TreeGrafter"/>
</dbReference>
<reference evidence="3" key="1">
    <citation type="submission" date="2015-09" db="EMBL/GenBank/DDBJ databases">
        <authorList>
            <consortium name="Swine Surveillance"/>
        </authorList>
    </citation>
    <scope>NUCLEOTIDE SEQUENCE [LARGE SCALE GENOMIC DNA]</scope>
    <source>
        <strain evidence="3">CECT 8399</strain>
    </source>
</reference>
<protein>
    <submittedName>
        <fullName evidence="3">H-type lectin domain protein</fullName>
    </submittedName>
</protein>
<dbReference type="InterPro" id="IPR037221">
    <property type="entry name" value="H-type_lectin_dom_sf"/>
</dbReference>
<feature type="region of interest" description="Disordered" evidence="1">
    <location>
        <begin position="1"/>
        <end position="33"/>
    </location>
</feature>
<evidence type="ECO:0000256" key="1">
    <source>
        <dbReference type="SAM" id="MobiDB-lite"/>
    </source>
</evidence>
<gene>
    <name evidence="3" type="ORF">PHA8399_02059</name>
</gene>
<dbReference type="GO" id="GO:0070492">
    <property type="term" value="F:oligosaccharide binding"/>
    <property type="evidence" value="ECO:0007669"/>
    <property type="project" value="TreeGrafter"/>
</dbReference>
<dbReference type="STRING" id="1396826.PHA8399_02059"/>
<dbReference type="InterPro" id="IPR052487">
    <property type="entry name" value="Galactose-binding_lectin"/>
</dbReference>
<dbReference type="GO" id="GO:0009986">
    <property type="term" value="C:cell surface"/>
    <property type="evidence" value="ECO:0007669"/>
    <property type="project" value="TreeGrafter"/>
</dbReference>
<dbReference type="Proteomes" id="UP000051326">
    <property type="component" value="Unassembled WGS sequence"/>
</dbReference>
<evidence type="ECO:0000259" key="2">
    <source>
        <dbReference type="Pfam" id="PF09458"/>
    </source>
</evidence>
<dbReference type="GO" id="GO:0098609">
    <property type="term" value="P:cell-cell adhesion"/>
    <property type="evidence" value="ECO:0007669"/>
    <property type="project" value="TreeGrafter"/>
</dbReference>
<dbReference type="PANTHER" id="PTHR46938">
    <property type="entry name" value="DISCOIDIN-1 SUBUNIT A-RELATED-RELATED"/>
    <property type="match status" value="1"/>
</dbReference>
<dbReference type="PANTHER" id="PTHR46938:SF1">
    <property type="entry name" value="DISCOIDIN-1 SUBUNIT A-RELATED"/>
    <property type="match status" value="1"/>
</dbReference>
<dbReference type="Pfam" id="PF09458">
    <property type="entry name" value="H_lectin"/>
    <property type="match status" value="1"/>
</dbReference>
<sequence>MKRLRNPRTGVDQGDTGIFSDFEDGGQMWTGTGPRERRRAVQFSEPFARPPAVHVSVSLWDMDTSAAIRAELVAENITCEGFDVVFRTWADSRAARVRAAWLAIGDLPHADDWDVD</sequence>
<name>A0A0P1HQ81_9RHOB</name>
<keyword evidence="3" id="KW-0430">Lectin</keyword>
<dbReference type="InterPro" id="IPR019019">
    <property type="entry name" value="H-type_lectin_domain"/>
</dbReference>
<organism evidence="3">
    <name type="scientific">Leisingera aquaemixtae</name>
    <dbReference type="NCBI Taxonomy" id="1396826"/>
    <lineage>
        <taxon>Bacteria</taxon>
        <taxon>Pseudomonadati</taxon>
        <taxon>Pseudomonadota</taxon>
        <taxon>Alphaproteobacteria</taxon>
        <taxon>Rhodobacterales</taxon>
        <taxon>Roseobacteraceae</taxon>
        <taxon>Leisingera</taxon>
    </lineage>
</organism>
<feature type="domain" description="H-type lectin" evidence="2">
    <location>
        <begin position="39"/>
        <end position="104"/>
    </location>
</feature>
<dbReference type="GO" id="GO:0030247">
    <property type="term" value="F:polysaccharide binding"/>
    <property type="evidence" value="ECO:0007669"/>
    <property type="project" value="TreeGrafter"/>
</dbReference>
<accession>A0A0P1HQ81</accession>
<dbReference type="EMBL" id="CYSR01000021">
    <property type="protein sequence ID" value="CUH99933.1"/>
    <property type="molecule type" value="Genomic_DNA"/>
</dbReference>
<dbReference type="SUPFAM" id="SSF141086">
    <property type="entry name" value="Agglutinin HPA-like"/>
    <property type="match status" value="1"/>
</dbReference>
<evidence type="ECO:0000313" key="3">
    <source>
        <dbReference type="EMBL" id="CUH99933.1"/>
    </source>
</evidence>
<dbReference type="GO" id="GO:0046871">
    <property type="term" value="F:N-acetylgalactosamine binding"/>
    <property type="evidence" value="ECO:0007669"/>
    <property type="project" value="TreeGrafter"/>
</dbReference>
<dbReference type="RefSeq" id="WP_058286036.1">
    <property type="nucleotide sequence ID" value="NZ_CYSR01000021.1"/>
</dbReference>
<dbReference type="GO" id="GO:0098636">
    <property type="term" value="C:protein complex involved in cell adhesion"/>
    <property type="evidence" value="ECO:0007669"/>
    <property type="project" value="TreeGrafter"/>
</dbReference>
<proteinExistence type="predicted"/>
<dbReference type="Gene3D" id="2.60.40.2080">
    <property type="match status" value="1"/>
</dbReference>
<dbReference type="AlphaFoldDB" id="A0A0P1HQ81"/>